<comment type="caution">
    <text evidence="1">The sequence shown here is derived from an EMBL/GenBank/DDBJ whole genome shotgun (WGS) entry which is preliminary data.</text>
</comment>
<dbReference type="Proteomes" id="UP001249851">
    <property type="component" value="Unassembled WGS sequence"/>
</dbReference>
<proteinExistence type="predicted"/>
<protein>
    <submittedName>
        <fullName evidence="1">Uncharacterized protein</fullName>
    </submittedName>
</protein>
<reference evidence="1" key="1">
    <citation type="journal article" date="2023" name="G3 (Bethesda)">
        <title>Whole genome assembly and annotation of the endangered Caribbean coral Acropora cervicornis.</title>
        <authorList>
            <person name="Selwyn J.D."/>
            <person name="Vollmer S.V."/>
        </authorList>
    </citation>
    <scope>NUCLEOTIDE SEQUENCE</scope>
    <source>
        <strain evidence="1">K2</strain>
    </source>
</reference>
<name>A0AAD9UWB3_ACRCE</name>
<evidence type="ECO:0000313" key="2">
    <source>
        <dbReference type="Proteomes" id="UP001249851"/>
    </source>
</evidence>
<dbReference type="AlphaFoldDB" id="A0AAD9UWB3"/>
<accession>A0AAD9UWB3</accession>
<keyword evidence="2" id="KW-1185">Reference proteome</keyword>
<dbReference type="EMBL" id="JARQWQ010000087">
    <property type="protein sequence ID" value="KAK2552364.1"/>
    <property type="molecule type" value="Genomic_DNA"/>
</dbReference>
<evidence type="ECO:0000313" key="1">
    <source>
        <dbReference type="EMBL" id="KAK2552364.1"/>
    </source>
</evidence>
<sequence>MTEDSGAGEAFLGQIERGEFQPVHWGIFKPSFNHSLRFFHVLANISSPGNIECALACLRNEACLSFNFAILPYTISELYTCQLLPIDKYWNPDRFALSQQFHHYAIPQSFANASDPGHKCTRKAKGMLPPTDRRRSIKEFESKCYV</sequence>
<organism evidence="1 2">
    <name type="scientific">Acropora cervicornis</name>
    <name type="common">Staghorn coral</name>
    <dbReference type="NCBI Taxonomy" id="6130"/>
    <lineage>
        <taxon>Eukaryota</taxon>
        <taxon>Metazoa</taxon>
        <taxon>Cnidaria</taxon>
        <taxon>Anthozoa</taxon>
        <taxon>Hexacorallia</taxon>
        <taxon>Scleractinia</taxon>
        <taxon>Astrocoeniina</taxon>
        <taxon>Acroporidae</taxon>
        <taxon>Acropora</taxon>
    </lineage>
</organism>
<reference evidence="1" key="2">
    <citation type="journal article" date="2023" name="Science">
        <title>Genomic signatures of disease resistance in endangered staghorn corals.</title>
        <authorList>
            <person name="Vollmer S.V."/>
            <person name="Selwyn J.D."/>
            <person name="Despard B.A."/>
            <person name="Roesel C.L."/>
        </authorList>
    </citation>
    <scope>NUCLEOTIDE SEQUENCE</scope>
    <source>
        <strain evidence="1">K2</strain>
    </source>
</reference>
<gene>
    <name evidence="1" type="ORF">P5673_026444</name>
</gene>